<evidence type="ECO:0000256" key="1">
    <source>
        <dbReference type="ARBA" id="ARBA00009986"/>
    </source>
</evidence>
<keyword evidence="2 6" id="KW-0560">Oxidoreductase</keyword>
<dbReference type="InterPro" id="IPR016162">
    <property type="entry name" value="Ald_DH_N"/>
</dbReference>
<feature type="domain" description="Aldehyde dehydrogenase" evidence="7">
    <location>
        <begin position="13"/>
        <end position="474"/>
    </location>
</feature>
<dbReference type="InterPro" id="IPR016160">
    <property type="entry name" value="Ald_DH_CS_CYS"/>
</dbReference>
<dbReference type="SUPFAM" id="SSF53720">
    <property type="entry name" value="ALDH-like"/>
    <property type="match status" value="1"/>
</dbReference>
<dbReference type="CDD" id="cd07139">
    <property type="entry name" value="ALDH_AldA-Rv0768"/>
    <property type="match status" value="1"/>
</dbReference>
<dbReference type="PROSITE" id="PS00687">
    <property type="entry name" value="ALDEHYDE_DEHYDR_GLU"/>
    <property type="match status" value="1"/>
</dbReference>
<evidence type="ECO:0000259" key="7">
    <source>
        <dbReference type="Pfam" id="PF00171"/>
    </source>
</evidence>
<evidence type="ECO:0000313" key="9">
    <source>
        <dbReference type="Proteomes" id="UP000572635"/>
    </source>
</evidence>
<dbReference type="PROSITE" id="PS00070">
    <property type="entry name" value="ALDEHYDE_DEHYDR_CYS"/>
    <property type="match status" value="1"/>
</dbReference>
<organism evidence="8 9">
    <name type="scientific">Nocardiopsis composta</name>
    <dbReference type="NCBI Taxonomy" id="157465"/>
    <lineage>
        <taxon>Bacteria</taxon>
        <taxon>Bacillati</taxon>
        <taxon>Actinomycetota</taxon>
        <taxon>Actinomycetes</taxon>
        <taxon>Streptosporangiales</taxon>
        <taxon>Nocardiopsidaceae</taxon>
        <taxon>Nocardiopsis</taxon>
    </lineage>
</organism>
<dbReference type="PANTHER" id="PTHR42804">
    <property type="entry name" value="ALDEHYDE DEHYDROGENASE"/>
    <property type="match status" value="1"/>
</dbReference>
<evidence type="ECO:0000256" key="6">
    <source>
        <dbReference type="RuleBase" id="RU003345"/>
    </source>
</evidence>
<evidence type="ECO:0000256" key="4">
    <source>
        <dbReference type="ARBA" id="ARBA00049194"/>
    </source>
</evidence>
<dbReference type="AlphaFoldDB" id="A0A7W8VGN9"/>
<evidence type="ECO:0000256" key="3">
    <source>
        <dbReference type="ARBA" id="ARBA00024226"/>
    </source>
</evidence>
<name>A0A7W8VGN9_9ACTN</name>
<sequence>MREHDRLYIGGEWTEPASAAAIEVVSPHSGEAVGRVPEGTAADMDRAVAAARRAFDEGPWPRTAPAERAAVLARLAEGYRRRSAELAELITAEMGCPISFSRLAQVPIPERTLDYYAGLAEGFTWRETRQGLLGPVHVEREPVGVVAAVVPWNVPQFLIMAKVAPALLAGCTVVVKPAPETALDPYPLAELAEEAGVPPGVLNIVAAGRGAGEHLVSHPGVDHVAFTGSTAAGRRIGAICGEALKGCSLELGGKSAAVLLDDADLAGYTAMLPLTALLNNGEACIAQARILAPRSRYAEVVEAVTERVAALAVGDPADPATEIGPLVSERQRERVEGYIASGVAEGARITVGGGRPDGLDRGFYVEPTVFADAHNGMRIAREEIFGPVLAVIPYDGEEEAVRLAEESDYGLAGSVWTADQERGLALARRIRAGTFGVNVFNIDVNTPFGGYKASGLGREFGPEGLEEYLEHKSIVTLG</sequence>
<dbReference type="Gene3D" id="3.40.605.10">
    <property type="entry name" value="Aldehyde Dehydrogenase, Chain A, domain 1"/>
    <property type="match status" value="1"/>
</dbReference>
<evidence type="ECO:0000256" key="2">
    <source>
        <dbReference type="ARBA" id="ARBA00023002"/>
    </source>
</evidence>
<dbReference type="PANTHER" id="PTHR42804:SF1">
    <property type="entry name" value="ALDEHYDE DEHYDROGENASE-RELATED"/>
    <property type="match status" value="1"/>
</dbReference>
<dbReference type="FunFam" id="3.40.605.10:FF:000007">
    <property type="entry name" value="NAD/NADP-dependent betaine aldehyde dehydrogenase"/>
    <property type="match status" value="1"/>
</dbReference>
<comment type="catalytic activity">
    <reaction evidence="4">
        <text>an aldehyde + NAD(+) + H2O = a carboxylate + NADH + 2 H(+)</text>
        <dbReference type="Rhea" id="RHEA:16185"/>
        <dbReference type="ChEBI" id="CHEBI:15377"/>
        <dbReference type="ChEBI" id="CHEBI:15378"/>
        <dbReference type="ChEBI" id="CHEBI:17478"/>
        <dbReference type="ChEBI" id="CHEBI:29067"/>
        <dbReference type="ChEBI" id="CHEBI:57540"/>
        <dbReference type="ChEBI" id="CHEBI:57945"/>
        <dbReference type="EC" id="1.2.1.3"/>
    </reaction>
</comment>
<comment type="caution">
    <text evidence="8">The sequence shown here is derived from an EMBL/GenBank/DDBJ whole genome shotgun (WGS) entry which is preliminary data.</text>
</comment>
<protein>
    <recommendedName>
        <fullName evidence="3">aldehyde dehydrogenase (NAD(+))</fullName>
        <ecNumber evidence="3">1.2.1.3</ecNumber>
    </recommendedName>
</protein>
<dbReference type="Proteomes" id="UP000572635">
    <property type="component" value="Unassembled WGS sequence"/>
</dbReference>
<dbReference type="Gene3D" id="3.40.309.10">
    <property type="entry name" value="Aldehyde Dehydrogenase, Chain A, domain 2"/>
    <property type="match status" value="1"/>
</dbReference>
<dbReference type="InterPro" id="IPR016163">
    <property type="entry name" value="Ald_DH_C"/>
</dbReference>
<feature type="active site" evidence="5">
    <location>
        <position position="250"/>
    </location>
</feature>
<reference evidence="8 9" key="1">
    <citation type="submission" date="2020-08" db="EMBL/GenBank/DDBJ databases">
        <title>Sequencing the genomes of 1000 actinobacteria strains.</title>
        <authorList>
            <person name="Klenk H.-P."/>
        </authorList>
    </citation>
    <scope>NUCLEOTIDE SEQUENCE [LARGE SCALE GENOMIC DNA]</scope>
    <source>
        <strain evidence="8 9">DSM 44551</strain>
    </source>
</reference>
<dbReference type="InterPro" id="IPR029510">
    <property type="entry name" value="Ald_DH_CS_GLU"/>
</dbReference>
<dbReference type="EC" id="1.2.1.3" evidence="3"/>
<gene>
    <name evidence="8" type="ORF">HDA36_005969</name>
</gene>
<dbReference type="Pfam" id="PF00171">
    <property type="entry name" value="Aldedh"/>
    <property type="match status" value="1"/>
</dbReference>
<dbReference type="InterPro" id="IPR015590">
    <property type="entry name" value="Aldehyde_DH_dom"/>
</dbReference>
<proteinExistence type="inferred from homology"/>
<dbReference type="InterPro" id="IPR016161">
    <property type="entry name" value="Ald_DH/histidinol_DH"/>
</dbReference>
<comment type="similarity">
    <text evidence="1 6">Belongs to the aldehyde dehydrogenase family.</text>
</comment>
<dbReference type="GO" id="GO:0004029">
    <property type="term" value="F:aldehyde dehydrogenase (NAD+) activity"/>
    <property type="evidence" value="ECO:0007669"/>
    <property type="project" value="UniProtKB-EC"/>
</dbReference>
<accession>A0A7W8VGN9</accession>
<keyword evidence="9" id="KW-1185">Reference proteome</keyword>
<evidence type="ECO:0000256" key="5">
    <source>
        <dbReference type="PROSITE-ProRule" id="PRU10007"/>
    </source>
</evidence>
<dbReference type="EMBL" id="JACHDB010000002">
    <property type="protein sequence ID" value="MBB5435821.1"/>
    <property type="molecule type" value="Genomic_DNA"/>
</dbReference>
<dbReference type="RefSeq" id="WP_184398936.1">
    <property type="nucleotide sequence ID" value="NZ_BAAAJD010000072.1"/>
</dbReference>
<evidence type="ECO:0000313" key="8">
    <source>
        <dbReference type="EMBL" id="MBB5435821.1"/>
    </source>
</evidence>